<protein>
    <recommendedName>
        <fullName evidence="1">Terminase large subunit GpA endonuclease domain-containing protein</fullName>
    </recommendedName>
</protein>
<gene>
    <name evidence="2" type="ORF">sL5_09800</name>
</gene>
<evidence type="ECO:0000313" key="3">
    <source>
        <dbReference type="Proteomes" id="UP000637906"/>
    </source>
</evidence>
<dbReference type="AlphaFoldDB" id="A0A8J3MN99"/>
<dbReference type="Pfam" id="PF20454">
    <property type="entry name" value="GpA_nuclease"/>
    <property type="match status" value="1"/>
</dbReference>
<proteinExistence type="predicted"/>
<dbReference type="EMBL" id="BNGU01000054">
    <property type="protein sequence ID" value="GHM59987.1"/>
    <property type="molecule type" value="Genomic_DNA"/>
</dbReference>
<feature type="domain" description="Terminase large subunit GpA endonuclease" evidence="1">
    <location>
        <begin position="3"/>
        <end position="50"/>
    </location>
</feature>
<accession>A0A8J3MN99</accession>
<name>A0A8J3MN99_9RICK</name>
<comment type="caution">
    <text evidence="2">The sequence shown here is derived from an EMBL/GenBank/DDBJ whole genome shotgun (WGS) entry which is preliminary data.</text>
</comment>
<reference evidence="2 3" key="1">
    <citation type="journal article" date="2021" name="Microb. Ecol.">
        <title>Candidatus Mesenet longicola: Novel Endosymbionts of Brontispa longissima that Induce Cytoplasmic Incompatibility.</title>
        <authorList>
            <person name="Takano S."/>
            <person name="Gotoh Y."/>
            <person name="Hayashi T."/>
        </authorList>
    </citation>
    <scope>NUCLEOTIDE SEQUENCE [LARGE SCALE GENOMIC DNA]</scope>
    <source>
        <strain evidence="2">L5</strain>
    </source>
</reference>
<evidence type="ECO:0000313" key="2">
    <source>
        <dbReference type="EMBL" id="GHM59987.1"/>
    </source>
</evidence>
<organism evidence="2 3">
    <name type="scientific">Candidatus Mesenet longicola</name>
    <dbReference type="NCBI Taxonomy" id="1892558"/>
    <lineage>
        <taxon>Bacteria</taxon>
        <taxon>Pseudomonadati</taxon>
        <taxon>Pseudomonadota</taxon>
        <taxon>Alphaproteobacteria</taxon>
        <taxon>Rickettsiales</taxon>
        <taxon>Anaplasmataceae</taxon>
        <taxon>Candidatus Mesenet</taxon>
    </lineage>
</organism>
<sequence>MDTLGETWVDRGEVPDWKHLFQRHLIGTVSQGEVVLTAGVDVQKDRIEVELGQKQRKLVD</sequence>
<dbReference type="Proteomes" id="UP000637906">
    <property type="component" value="Unassembled WGS sequence"/>
</dbReference>
<dbReference type="GO" id="GO:0004519">
    <property type="term" value="F:endonuclease activity"/>
    <property type="evidence" value="ECO:0007669"/>
    <property type="project" value="InterPro"/>
</dbReference>
<keyword evidence="3" id="KW-1185">Reference proteome</keyword>
<evidence type="ECO:0000259" key="1">
    <source>
        <dbReference type="Pfam" id="PF20454"/>
    </source>
</evidence>
<dbReference type="InterPro" id="IPR046454">
    <property type="entry name" value="GpA_endonuclease"/>
</dbReference>